<sequence length="917" mass="96042">MSPTERDSRPRAAAWHSKSPPPPLCFAAGPCLYRVCAVRMQFVPRSDGRAVGRLLVSRLRKDAEKTPIGRVSASLNAAKVWIAERSPSMLRHWRYTLCLLGGVPVCSSARGPRGSSLWYCSLAGKGPSVGNLAVSCLIFRLVPTAVLWPPRLLLLSLLLILERHLSQLPALQVPSIQPTLAETTAFFRQRLELYRRVSAATAAGEACEELHKQVAAPGADDMALVEVARADLAALVAPVTAALEGGLSATVAASLAEPETVVVLWEQLLAAAAAAAAAPPPPLMLWLGVSGAHLVAQLVCAHRQLCYIHEVALPSASYMLHQYSTCCPNWNSSYLTVATSPFVCPSRPGSPLPSHRTGPQLRAALQPLPWLLGGLTRSAPAPATASPHSVAGWAHRRPVFGCGCSLGCCVRLGRQQWWEQHALLLYGQHHTVVMLALEVMGRCHRYLWSLPVLHRTPLLTTWQPRRAVLYLDVVHLNAAAAAATSAVVTPRSLDAAAHAAPPLSPDMAALPHLPAVIELLGWTLRYAEEFYNIHFATRAAAAAIVAAGDTAVKVALSPTPSEVLPGAPSAAPSAAPLVVNASRESASGSNVPNRRRSASVPVAAADDTVSSQPALVPPPPPASAAVLALDPLAVLSEAKLAARMAEEADVAIVVGGRLAEAGSLVKWLSQSGMLVLAAADLQQPAAGVITTTGGSGDGGDDAGARGLACTLVSLLATHHMQAATVRTLTQPSGQGGGAGGVQSKARPCDSAITCSTTLHSTSRNSIRSRSHCSSVIAGGECRRAAAAGCADIPARYGTHQACPGRACGDLTHRVGLTLQALQAAFAAAPPLAPHAAMLARHVSHQHVAQQRLLLEGLLLAPELHRTRHPATRDGAAAGVAVWPPPCPLQQQRRQQGPAACCGSHGVVSAVWQWRHHC</sequence>
<feature type="region of interest" description="Disordered" evidence="1">
    <location>
        <begin position="583"/>
        <end position="602"/>
    </location>
</feature>
<dbReference type="GeneID" id="9623311"/>
<dbReference type="InParanoid" id="D8UHQ8"/>
<keyword evidence="3" id="KW-1185">Reference proteome</keyword>
<name>D8UHQ8_VOLCA</name>
<gene>
    <name evidence="2" type="ORF">VOLCADRAFT_99411</name>
</gene>
<dbReference type="RefSeq" id="XP_002958187.1">
    <property type="nucleotide sequence ID" value="XM_002958141.1"/>
</dbReference>
<evidence type="ECO:0000313" key="2">
    <source>
        <dbReference type="EMBL" id="EFJ40721.1"/>
    </source>
</evidence>
<feature type="compositionally biased region" description="Polar residues" evidence="1">
    <location>
        <begin position="583"/>
        <end position="592"/>
    </location>
</feature>
<accession>D8UHQ8</accession>
<reference evidence="2 3" key="1">
    <citation type="journal article" date="2010" name="Science">
        <title>Genomic analysis of organismal complexity in the multicellular green alga Volvox carteri.</title>
        <authorList>
            <person name="Prochnik S.E."/>
            <person name="Umen J."/>
            <person name="Nedelcu A.M."/>
            <person name="Hallmann A."/>
            <person name="Miller S.M."/>
            <person name="Nishii I."/>
            <person name="Ferris P."/>
            <person name="Kuo A."/>
            <person name="Mitros T."/>
            <person name="Fritz-Laylin L.K."/>
            <person name="Hellsten U."/>
            <person name="Chapman J."/>
            <person name="Simakov O."/>
            <person name="Rensing S.A."/>
            <person name="Terry A."/>
            <person name="Pangilinan J."/>
            <person name="Kapitonov V."/>
            <person name="Jurka J."/>
            <person name="Salamov A."/>
            <person name="Shapiro H."/>
            <person name="Schmutz J."/>
            <person name="Grimwood J."/>
            <person name="Lindquist E."/>
            <person name="Lucas S."/>
            <person name="Grigoriev I.V."/>
            <person name="Schmitt R."/>
            <person name="Kirk D."/>
            <person name="Rokhsar D.S."/>
        </authorList>
    </citation>
    <scope>NUCLEOTIDE SEQUENCE [LARGE SCALE GENOMIC DNA]</scope>
    <source>
        <strain evidence="3">f. Nagariensis / Eve</strain>
    </source>
</reference>
<proteinExistence type="predicted"/>
<dbReference type="KEGG" id="vcn:VOLCADRAFT_99411"/>
<dbReference type="STRING" id="3068.D8UHQ8"/>
<organism evidence="3">
    <name type="scientific">Volvox carteri f. nagariensis</name>
    <dbReference type="NCBI Taxonomy" id="3068"/>
    <lineage>
        <taxon>Eukaryota</taxon>
        <taxon>Viridiplantae</taxon>
        <taxon>Chlorophyta</taxon>
        <taxon>core chlorophytes</taxon>
        <taxon>Chlorophyceae</taxon>
        <taxon>CS clade</taxon>
        <taxon>Chlamydomonadales</taxon>
        <taxon>Volvocaceae</taxon>
        <taxon>Volvox</taxon>
    </lineage>
</organism>
<protein>
    <submittedName>
        <fullName evidence="2">Uncharacterized protein</fullName>
    </submittedName>
</protein>
<dbReference type="Proteomes" id="UP000001058">
    <property type="component" value="Unassembled WGS sequence"/>
</dbReference>
<dbReference type="eggNOG" id="ENOG502QSXX">
    <property type="taxonomic scope" value="Eukaryota"/>
</dbReference>
<dbReference type="AlphaFoldDB" id="D8UHQ8"/>
<evidence type="ECO:0000313" key="3">
    <source>
        <dbReference type="Proteomes" id="UP000001058"/>
    </source>
</evidence>
<evidence type="ECO:0000256" key="1">
    <source>
        <dbReference type="SAM" id="MobiDB-lite"/>
    </source>
</evidence>
<dbReference type="EMBL" id="GL378408">
    <property type="protein sequence ID" value="EFJ40721.1"/>
    <property type="molecule type" value="Genomic_DNA"/>
</dbReference>